<comment type="caution">
    <text evidence="2">The sequence shown here is derived from an EMBL/GenBank/DDBJ whole genome shotgun (WGS) entry which is preliminary data.</text>
</comment>
<feature type="compositionally biased region" description="Low complexity" evidence="1">
    <location>
        <begin position="28"/>
        <end position="37"/>
    </location>
</feature>
<feature type="compositionally biased region" description="Basic and acidic residues" evidence="1">
    <location>
        <begin position="1"/>
        <end position="13"/>
    </location>
</feature>
<feature type="non-terminal residue" evidence="2">
    <location>
        <position position="94"/>
    </location>
</feature>
<dbReference type="AlphaFoldDB" id="A0A9N9P0Z7"/>
<accession>A0A9N9P0Z7</accession>
<name>A0A9N9P0Z7_9GLOM</name>
<sequence>MSAYKENYRKKSENFLSPNKYNHDNHNTENINDNNNNHEICKHNNNINNDINENENLNNNVNHSNSDGNSDNKVARMSSQPKDQIWEKFEIIYY</sequence>
<dbReference type="EMBL" id="CAJVPV010051662">
    <property type="protein sequence ID" value="CAG8779660.1"/>
    <property type="molecule type" value="Genomic_DNA"/>
</dbReference>
<dbReference type="Proteomes" id="UP000789342">
    <property type="component" value="Unassembled WGS sequence"/>
</dbReference>
<evidence type="ECO:0000313" key="3">
    <source>
        <dbReference type="Proteomes" id="UP000789342"/>
    </source>
</evidence>
<evidence type="ECO:0000256" key="1">
    <source>
        <dbReference type="SAM" id="MobiDB-lite"/>
    </source>
</evidence>
<reference evidence="2" key="1">
    <citation type="submission" date="2021-06" db="EMBL/GenBank/DDBJ databases">
        <authorList>
            <person name="Kallberg Y."/>
            <person name="Tangrot J."/>
            <person name="Rosling A."/>
        </authorList>
    </citation>
    <scope>NUCLEOTIDE SEQUENCE</scope>
    <source>
        <strain evidence="2">CL551</strain>
    </source>
</reference>
<feature type="region of interest" description="Disordered" evidence="1">
    <location>
        <begin position="51"/>
        <end position="80"/>
    </location>
</feature>
<protein>
    <submittedName>
        <fullName evidence="2">6013_t:CDS:1</fullName>
    </submittedName>
</protein>
<proteinExistence type="predicted"/>
<keyword evidence="3" id="KW-1185">Reference proteome</keyword>
<evidence type="ECO:0000313" key="2">
    <source>
        <dbReference type="EMBL" id="CAG8779660.1"/>
    </source>
</evidence>
<feature type="region of interest" description="Disordered" evidence="1">
    <location>
        <begin position="1"/>
        <end position="37"/>
    </location>
</feature>
<feature type="compositionally biased region" description="Low complexity" evidence="1">
    <location>
        <begin position="51"/>
        <end position="72"/>
    </location>
</feature>
<organism evidence="2 3">
    <name type="scientific">Acaulospora morrowiae</name>
    <dbReference type="NCBI Taxonomy" id="94023"/>
    <lineage>
        <taxon>Eukaryota</taxon>
        <taxon>Fungi</taxon>
        <taxon>Fungi incertae sedis</taxon>
        <taxon>Mucoromycota</taxon>
        <taxon>Glomeromycotina</taxon>
        <taxon>Glomeromycetes</taxon>
        <taxon>Diversisporales</taxon>
        <taxon>Acaulosporaceae</taxon>
        <taxon>Acaulospora</taxon>
    </lineage>
</organism>
<gene>
    <name evidence="2" type="ORF">AMORRO_LOCUS17213</name>
</gene>